<feature type="chain" id="PRO_5014873545" description="Protein kinase domain-containing protein" evidence="14">
    <location>
        <begin position="31"/>
        <end position="754"/>
    </location>
</feature>
<accession>A0A2N9F340</accession>
<dbReference type="GO" id="GO:0005524">
    <property type="term" value="F:ATP binding"/>
    <property type="evidence" value="ECO:0007669"/>
    <property type="project" value="UniProtKB-UniRule"/>
</dbReference>
<dbReference type="Gene3D" id="3.30.200.20">
    <property type="entry name" value="Phosphorylase Kinase, domain 1"/>
    <property type="match status" value="1"/>
</dbReference>
<dbReference type="InterPro" id="IPR011009">
    <property type="entry name" value="Kinase-like_dom_sf"/>
</dbReference>
<name>A0A2N9F340_FAGSY</name>
<dbReference type="SMART" id="SM00220">
    <property type="entry name" value="S_TKc"/>
    <property type="match status" value="1"/>
</dbReference>
<dbReference type="PANTHER" id="PTHR27003">
    <property type="entry name" value="OS07G0166700 PROTEIN"/>
    <property type="match status" value="1"/>
</dbReference>
<organism evidence="16">
    <name type="scientific">Fagus sylvatica</name>
    <name type="common">Beechnut</name>
    <dbReference type="NCBI Taxonomy" id="28930"/>
    <lineage>
        <taxon>Eukaryota</taxon>
        <taxon>Viridiplantae</taxon>
        <taxon>Streptophyta</taxon>
        <taxon>Embryophyta</taxon>
        <taxon>Tracheophyta</taxon>
        <taxon>Spermatophyta</taxon>
        <taxon>Magnoliopsida</taxon>
        <taxon>eudicotyledons</taxon>
        <taxon>Gunneridae</taxon>
        <taxon>Pentapetalae</taxon>
        <taxon>rosids</taxon>
        <taxon>fabids</taxon>
        <taxon>Fagales</taxon>
        <taxon>Fagaceae</taxon>
        <taxon>Fagus</taxon>
    </lineage>
</organism>
<feature type="binding site" evidence="12">
    <location>
        <position position="435"/>
    </location>
    <ligand>
        <name>ATP</name>
        <dbReference type="ChEBI" id="CHEBI:30616"/>
    </ligand>
</feature>
<evidence type="ECO:0000256" key="4">
    <source>
        <dbReference type="ARBA" id="ARBA00022692"/>
    </source>
</evidence>
<proteinExistence type="predicted"/>
<dbReference type="EMBL" id="OIVN01000779">
    <property type="protein sequence ID" value="SPC85386.1"/>
    <property type="molecule type" value="Genomic_DNA"/>
</dbReference>
<dbReference type="InterPro" id="IPR017441">
    <property type="entry name" value="Protein_kinase_ATP_BS"/>
</dbReference>
<evidence type="ECO:0000256" key="1">
    <source>
        <dbReference type="ARBA" id="ARBA00004479"/>
    </source>
</evidence>
<evidence type="ECO:0000256" key="9">
    <source>
        <dbReference type="ARBA" id="ARBA00022989"/>
    </source>
</evidence>
<feature type="domain" description="Protein kinase" evidence="15">
    <location>
        <begin position="407"/>
        <end position="688"/>
    </location>
</feature>
<dbReference type="PROSITE" id="PS00107">
    <property type="entry name" value="PROTEIN_KINASE_ATP"/>
    <property type="match status" value="1"/>
</dbReference>
<keyword evidence="4" id="KW-0812">Transmembrane</keyword>
<evidence type="ECO:0000256" key="11">
    <source>
        <dbReference type="ARBA" id="ARBA00023180"/>
    </source>
</evidence>
<keyword evidence="9" id="KW-1133">Transmembrane helix</keyword>
<sequence>MEILHSHKILFHLCLLLPLHFSSFLLLSSAFTVPDKYFINCGAHKNTTVNNNQVFVADSNSKSNSFSTGNSEKVSNSSASIQPELYQTARVYKQPCSYRFVIDQNSTYIVRLHFFASLTDLYDALFNVSASNSSKNNVSASGFSLLTNFSIRNSSSSPVIKEFLLTIPQGEFRIHFIPSQQSSFAFVNAIEVFLANESRITNNATRVTSAGNDSTYNVLLSQALHKIHRINFGGSPIEYDELWRSWVPDDSYLIFHGDSAMNSTLYSQTPNYELFAQYYTAPDRVYQTAKQLKPGSSGNASILNLTWSFPVNNSGFINFSVSPSEQDSRVLNAFVNGLEIMEVMTNKSSAHTAGMKAEADQSLGGLIFGGISFNRLSEGSSTGSLPAHLKLSLRIPFADIQYATKSFNSKLLIGEGGFGKVYKGTLRNGIKVAVKRSQPGHGQGIEEFQTEIIVLSQIRHRHLVSLIGYCDERSEMILVYEFMEKGTLRDHLYQSNDNSERSSSRSELSWKQRLEICIGAAKGLHYLHTGPAGGIIHRDVKSTNILLDGDYVAKVADFGLSKSGLPDPEHFTMGIKGSFGYLDPEYLTTLQLTDKSDVYSFGVVLLEILCARPAINNLLPMEEMNLADWGMMWQRKGQLEKIIDPMLVDKIKPSSLRKFGETAEKCLKANSVQRPTMQEVLYDLQYALQLQETAMHRDPHEDSTTNTSLELQLPLIWNLPSNRTPIEEDDHAPIGGDDDSDTTASESLNPIEDR</sequence>
<keyword evidence="7" id="KW-0418">Kinase</keyword>
<dbReference type="PROSITE" id="PS50011">
    <property type="entry name" value="PROTEIN_KINASE_DOM"/>
    <property type="match status" value="1"/>
</dbReference>
<dbReference type="GO" id="GO:0004714">
    <property type="term" value="F:transmembrane receptor protein tyrosine kinase activity"/>
    <property type="evidence" value="ECO:0007669"/>
    <property type="project" value="InterPro"/>
</dbReference>
<dbReference type="InterPro" id="IPR000719">
    <property type="entry name" value="Prot_kinase_dom"/>
</dbReference>
<comment type="subcellular location">
    <subcellularLocation>
        <location evidence="1">Membrane</location>
        <topology evidence="1">Single-pass type I membrane protein</topology>
    </subcellularLocation>
</comment>
<keyword evidence="5 14" id="KW-0732">Signal</keyword>
<dbReference type="CDD" id="cd14066">
    <property type="entry name" value="STKc_IRAK"/>
    <property type="match status" value="1"/>
</dbReference>
<dbReference type="FunFam" id="1.10.510.10:FF:000252">
    <property type="entry name" value="Receptor-like protein kinase FERONIA"/>
    <property type="match status" value="1"/>
</dbReference>
<evidence type="ECO:0000313" key="16">
    <source>
        <dbReference type="EMBL" id="SPC85386.1"/>
    </source>
</evidence>
<evidence type="ECO:0000256" key="6">
    <source>
        <dbReference type="ARBA" id="ARBA00022741"/>
    </source>
</evidence>
<evidence type="ECO:0000256" key="13">
    <source>
        <dbReference type="SAM" id="MobiDB-lite"/>
    </source>
</evidence>
<dbReference type="PANTHER" id="PTHR27003:SF59">
    <property type="entry name" value="PROTEIN KINASE DOMAIN-CONTAINING PROTEIN"/>
    <property type="match status" value="1"/>
</dbReference>
<dbReference type="FunFam" id="3.30.200.20:FF:000039">
    <property type="entry name" value="receptor-like protein kinase FERONIA"/>
    <property type="match status" value="1"/>
</dbReference>
<dbReference type="Pfam" id="PF12819">
    <property type="entry name" value="Malectin_like"/>
    <property type="match status" value="1"/>
</dbReference>
<dbReference type="AlphaFoldDB" id="A0A2N9F340"/>
<dbReference type="Pfam" id="PF07714">
    <property type="entry name" value="PK_Tyr_Ser-Thr"/>
    <property type="match status" value="1"/>
</dbReference>
<evidence type="ECO:0000256" key="10">
    <source>
        <dbReference type="ARBA" id="ARBA00023136"/>
    </source>
</evidence>
<keyword evidence="3" id="KW-0808">Transferase</keyword>
<keyword evidence="11" id="KW-0325">Glycoprotein</keyword>
<gene>
    <name evidence="16" type="ORF">FSB_LOCUS13268</name>
</gene>
<dbReference type="InterPro" id="IPR001245">
    <property type="entry name" value="Ser-Thr/Tyr_kinase_cat_dom"/>
</dbReference>
<feature type="signal peptide" evidence="14">
    <location>
        <begin position="1"/>
        <end position="30"/>
    </location>
</feature>
<dbReference type="InterPro" id="IPR008271">
    <property type="entry name" value="Ser/Thr_kinase_AS"/>
</dbReference>
<dbReference type="InterPro" id="IPR045272">
    <property type="entry name" value="ANXUR1/2-like"/>
</dbReference>
<keyword evidence="6 12" id="KW-0547">Nucleotide-binding</keyword>
<evidence type="ECO:0000256" key="5">
    <source>
        <dbReference type="ARBA" id="ARBA00022729"/>
    </source>
</evidence>
<keyword evidence="8 12" id="KW-0067">ATP-binding</keyword>
<dbReference type="PROSITE" id="PS00108">
    <property type="entry name" value="PROTEIN_KINASE_ST"/>
    <property type="match status" value="1"/>
</dbReference>
<evidence type="ECO:0000256" key="3">
    <source>
        <dbReference type="ARBA" id="ARBA00022679"/>
    </source>
</evidence>
<keyword evidence="10" id="KW-0472">Membrane</keyword>
<dbReference type="InterPro" id="IPR024788">
    <property type="entry name" value="Malectin-like_Carb-bd_dom"/>
</dbReference>
<protein>
    <recommendedName>
        <fullName evidence="15">Protein kinase domain-containing protein</fullName>
    </recommendedName>
</protein>
<evidence type="ECO:0000256" key="12">
    <source>
        <dbReference type="PROSITE-ProRule" id="PRU10141"/>
    </source>
</evidence>
<evidence type="ECO:0000256" key="2">
    <source>
        <dbReference type="ARBA" id="ARBA00022527"/>
    </source>
</evidence>
<dbReference type="GO" id="GO:0009506">
    <property type="term" value="C:plasmodesma"/>
    <property type="evidence" value="ECO:0007669"/>
    <property type="project" value="TreeGrafter"/>
</dbReference>
<keyword evidence="2" id="KW-0723">Serine/threonine-protein kinase</keyword>
<dbReference type="GO" id="GO:0004674">
    <property type="term" value="F:protein serine/threonine kinase activity"/>
    <property type="evidence" value="ECO:0007669"/>
    <property type="project" value="UniProtKB-KW"/>
</dbReference>
<evidence type="ECO:0000256" key="14">
    <source>
        <dbReference type="SAM" id="SignalP"/>
    </source>
</evidence>
<evidence type="ECO:0000256" key="8">
    <source>
        <dbReference type="ARBA" id="ARBA00022840"/>
    </source>
</evidence>
<evidence type="ECO:0000256" key="7">
    <source>
        <dbReference type="ARBA" id="ARBA00022777"/>
    </source>
</evidence>
<dbReference type="Gene3D" id="2.60.120.430">
    <property type="entry name" value="Galactose-binding lectin"/>
    <property type="match status" value="2"/>
</dbReference>
<dbReference type="GO" id="GO:0005886">
    <property type="term" value="C:plasma membrane"/>
    <property type="evidence" value="ECO:0007669"/>
    <property type="project" value="TreeGrafter"/>
</dbReference>
<reference evidence="16" key="1">
    <citation type="submission" date="2018-02" db="EMBL/GenBank/DDBJ databases">
        <authorList>
            <person name="Cohen D.B."/>
            <person name="Kent A.D."/>
        </authorList>
    </citation>
    <scope>NUCLEOTIDE SEQUENCE</scope>
</reference>
<evidence type="ECO:0000259" key="15">
    <source>
        <dbReference type="PROSITE" id="PS50011"/>
    </source>
</evidence>
<dbReference type="SUPFAM" id="SSF56112">
    <property type="entry name" value="Protein kinase-like (PK-like)"/>
    <property type="match status" value="1"/>
</dbReference>
<dbReference type="Gene3D" id="1.10.510.10">
    <property type="entry name" value="Transferase(Phosphotransferase) domain 1"/>
    <property type="match status" value="1"/>
</dbReference>
<feature type="region of interest" description="Disordered" evidence="13">
    <location>
        <begin position="721"/>
        <end position="754"/>
    </location>
</feature>